<sequence length="73" mass="8660">MILDEQATSMTEFDADFIVKKNCYFFIFWIFRLYKFTFLFVEIGNIVGYGELCDGITWFVIGNGTQFQNEFLI</sequence>
<dbReference type="Proteomes" id="UP000274511">
    <property type="component" value="Unassembled WGS sequence"/>
</dbReference>
<protein>
    <submittedName>
        <fullName evidence="1">Uncharacterized protein</fullName>
    </submittedName>
</protein>
<dbReference type="AlphaFoldDB" id="A0A3N0USX6"/>
<evidence type="ECO:0000313" key="1">
    <source>
        <dbReference type="EMBL" id="ROH83418.1"/>
    </source>
</evidence>
<proteinExistence type="predicted"/>
<comment type="caution">
    <text evidence="1">The sequence shown here is derived from an EMBL/GenBank/DDBJ whole genome shotgun (WGS) entry which is preliminary data.</text>
</comment>
<accession>A0A3N0USX6</accession>
<reference evidence="1 2" key="1">
    <citation type="submission" date="2018-10" db="EMBL/GenBank/DDBJ databases">
        <title>New species genome.</title>
        <authorList>
            <person name="Li Y."/>
        </authorList>
    </citation>
    <scope>NUCLEOTIDE SEQUENCE [LARGE SCALE GENOMIC DNA]</scope>
    <source>
        <strain evidence="1 2">L6_4B</strain>
    </source>
</reference>
<name>A0A3N0USX6_9GAMM</name>
<dbReference type="EMBL" id="RJUJ01000003">
    <property type="protein sequence ID" value="ROH83418.1"/>
    <property type="molecule type" value="Genomic_DNA"/>
</dbReference>
<gene>
    <name evidence="1" type="ORF">EC392_04415</name>
</gene>
<evidence type="ECO:0000313" key="2">
    <source>
        <dbReference type="Proteomes" id="UP000274511"/>
    </source>
</evidence>
<organism evidence="1 2">
    <name type="scientific">Lonsdalea populi</name>
    <dbReference type="NCBI Taxonomy" id="1172565"/>
    <lineage>
        <taxon>Bacteria</taxon>
        <taxon>Pseudomonadati</taxon>
        <taxon>Pseudomonadota</taxon>
        <taxon>Gammaproteobacteria</taxon>
        <taxon>Enterobacterales</taxon>
        <taxon>Pectobacteriaceae</taxon>
        <taxon>Lonsdalea</taxon>
    </lineage>
</organism>